<accession>E3GNT1</accession>
<dbReference type="HOGENOM" id="CLU_3343823_0_0_9"/>
<evidence type="ECO:0000313" key="2">
    <source>
        <dbReference type="Proteomes" id="UP000006873"/>
    </source>
</evidence>
<name>E3GNT1_9FIRM</name>
<proteinExistence type="predicted"/>
<dbReference type="Proteomes" id="UP000006873">
    <property type="component" value="Chromosome"/>
</dbReference>
<gene>
    <name evidence="1" type="ordered locus">ELI_2342</name>
</gene>
<organism evidence="1 2">
    <name type="scientific">Eubacterium callanderi</name>
    <dbReference type="NCBI Taxonomy" id="53442"/>
    <lineage>
        <taxon>Bacteria</taxon>
        <taxon>Bacillati</taxon>
        <taxon>Bacillota</taxon>
        <taxon>Clostridia</taxon>
        <taxon>Eubacteriales</taxon>
        <taxon>Eubacteriaceae</taxon>
        <taxon>Eubacterium</taxon>
    </lineage>
</organism>
<sequence length="37" mass="4714">MENEKFSFFCMEKSGDKERQWLERRLGWQKIKKQMLF</sequence>
<reference key="1">
    <citation type="submission" date="2010-09" db="EMBL/GenBank/DDBJ databases">
        <authorList>
            <person name="Roh H."/>
            <person name="Ko H.-J."/>
            <person name="Kim D."/>
            <person name="Choi D.G."/>
            <person name="Park S."/>
            <person name="Kim S."/>
            <person name="Kim K.H."/>
            <person name="Chang I.S."/>
            <person name="Choi I.-G."/>
        </authorList>
    </citation>
    <scope>NUCLEOTIDE SEQUENCE</scope>
    <source>
        <strain>KIST612</strain>
    </source>
</reference>
<protein>
    <submittedName>
        <fullName evidence="1">Uncharacterized protein</fullName>
    </submittedName>
</protein>
<keyword evidence="2" id="KW-1185">Reference proteome</keyword>
<evidence type="ECO:0000313" key="1">
    <source>
        <dbReference type="EMBL" id="ADO37324.1"/>
    </source>
</evidence>
<dbReference type="KEGG" id="elm:ELI_2342"/>
<reference evidence="1 2" key="2">
    <citation type="journal article" date="2011" name="J. Bacteriol.">
        <title>Complete genome sequence of a carbon monoxide-utilizing acetogen, Eubacterium limosum KIST612.</title>
        <authorList>
            <person name="Roh H."/>
            <person name="Ko H.J."/>
            <person name="Kim D."/>
            <person name="Choi D.G."/>
            <person name="Park S."/>
            <person name="Kim S."/>
            <person name="Chang I.S."/>
            <person name="Choi I.G."/>
        </authorList>
    </citation>
    <scope>NUCLEOTIDE SEQUENCE [LARGE SCALE GENOMIC DNA]</scope>
    <source>
        <strain evidence="1 2">KIST612</strain>
    </source>
</reference>
<dbReference type="AlphaFoldDB" id="E3GNT1"/>
<dbReference type="EMBL" id="CP002273">
    <property type="protein sequence ID" value="ADO37324.1"/>
    <property type="molecule type" value="Genomic_DNA"/>
</dbReference>